<gene>
    <name evidence="3" type="ORF">KK1_004618</name>
</gene>
<evidence type="ECO:0000313" key="3">
    <source>
        <dbReference type="EMBL" id="KYP58318.1"/>
    </source>
</evidence>
<dbReference type="EMBL" id="CM003613">
    <property type="protein sequence ID" value="KYP58318.1"/>
    <property type="molecule type" value="Genomic_DNA"/>
</dbReference>
<dbReference type="AlphaFoldDB" id="A0A151SU78"/>
<protein>
    <recommendedName>
        <fullName evidence="2">DUF4219 domain-containing protein</fullName>
    </recommendedName>
</protein>
<evidence type="ECO:0000259" key="2">
    <source>
        <dbReference type="Pfam" id="PF13961"/>
    </source>
</evidence>
<evidence type="ECO:0000313" key="4">
    <source>
        <dbReference type="Proteomes" id="UP000075243"/>
    </source>
</evidence>
<dbReference type="Pfam" id="PF13961">
    <property type="entry name" value="DUF4219"/>
    <property type="match status" value="1"/>
</dbReference>
<feature type="compositionally biased region" description="Polar residues" evidence="1">
    <location>
        <begin position="130"/>
        <end position="149"/>
    </location>
</feature>
<dbReference type="InterPro" id="IPR025314">
    <property type="entry name" value="DUF4219"/>
</dbReference>
<reference evidence="3 4" key="1">
    <citation type="journal article" date="2012" name="Nat. Biotechnol.">
        <title>Draft genome sequence of pigeonpea (Cajanus cajan), an orphan legume crop of resource-poor farmers.</title>
        <authorList>
            <person name="Varshney R.K."/>
            <person name="Chen W."/>
            <person name="Li Y."/>
            <person name="Bharti A.K."/>
            <person name="Saxena R.K."/>
            <person name="Schlueter J.A."/>
            <person name="Donoghue M.T."/>
            <person name="Azam S."/>
            <person name="Fan G."/>
            <person name="Whaley A.M."/>
            <person name="Farmer A.D."/>
            <person name="Sheridan J."/>
            <person name="Iwata A."/>
            <person name="Tuteja R."/>
            <person name="Penmetsa R.V."/>
            <person name="Wu W."/>
            <person name="Upadhyaya H.D."/>
            <person name="Yang S.P."/>
            <person name="Shah T."/>
            <person name="Saxena K.B."/>
            <person name="Michael T."/>
            <person name="McCombie W.R."/>
            <person name="Yang B."/>
            <person name="Zhang G."/>
            <person name="Yang H."/>
            <person name="Wang J."/>
            <person name="Spillane C."/>
            <person name="Cook D.R."/>
            <person name="May G.D."/>
            <person name="Xu X."/>
            <person name="Jackson S.A."/>
        </authorList>
    </citation>
    <scope>NUCLEOTIDE SEQUENCE [LARGE SCALE GENOMIC DNA]</scope>
    <source>
        <strain evidence="4">cv. Asha</strain>
    </source>
</reference>
<feature type="region of interest" description="Disordered" evidence="1">
    <location>
        <begin position="128"/>
        <end position="149"/>
    </location>
</feature>
<name>A0A151SU78_CAJCA</name>
<evidence type="ECO:0000256" key="1">
    <source>
        <dbReference type="SAM" id="MobiDB-lite"/>
    </source>
</evidence>
<dbReference type="Proteomes" id="UP000075243">
    <property type="component" value="Chromosome 11"/>
</dbReference>
<dbReference type="Gramene" id="C.cajan_04506.t">
    <property type="protein sequence ID" value="C.cajan_04506.t"/>
    <property type="gene ID" value="C.cajan_04506"/>
</dbReference>
<sequence>MKVELSFSHVVPPIYDGENYDLWTVKIELYLETLDLWETVEEEYDVLSLPGNLTMIQIKYHKENKAHKEARQFRFKVIANWDDIVDLGAKDRATGHGAETAIDIDEIMSRELNEGELGLEGDSDTIYLDESSSITQRRGQSSASTSTQS</sequence>
<organism evidence="3 4">
    <name type="scientific">Cajanus cajan</name>
    <name type="common">Pigeon pea</name>
    <name type="synonym">Cajanus indicus</name>
    <dbReference type="NCBI Taxonomy" id="3821"/>
    <lineage>
        <taxon>Eukaryota</taxon>
        <taxon>Viridiplantae</taxon>
        <taxon>Streptophyta</taxon>
        <taxon>Embryophyta</taxon>
        <taxon>Tracheophyta</taxon>
        <taxon>Spermatophyta</taxon>
        <taxon>Magnoliopsida</taxon>
        <taxon>eudicotyledons</taxon>
        <taxon>Gunneridae</taxon>
        <taxon>Pentapetalae</taxon>
        <taxon>rosids</taxon>
        <taxon>fabids</taxon>
        <taxon>Fabales</taxon>
        <taxon>Fabaceae</taxon>
        <taxon>Papilionoideae</taxon>
        <taxon>50 kb inversion clade</taxon>
        <taxon>NPAAA clade</taxon>
        <taxon>indigoferoid/millettioid clade</taxon>
        <taxon>Phaseoleae</taxon>
        <taxon>Cajanus</taxon>
    </lineage>
</organism>
<keyword evidence="4" id="KW-1185">Reference proteome</keyword>
<proteinExistence type="predicted"/>
<accession>A0A151SU78</accession>
<feature type="domain" description="DUF4219" evidence="2">
    <location>
        <begin position="16"/>
        <end position="41"/>
    </location>
</feature>